<keyword evidence="1" id="KW-0812">Transmembrane</keyword>
<feature type="transmembrane region" description="Helical" evidence="1">
    <location>
        <begin position="27"/>
        <end position="51"/>
    </location>
</feature>
<reference evidence="2 3" key="1">
    <citation type="submission" date="2024-06" db="EMBL/GenBank/DDBJ databases">
        <title>Genomic Encyclopedia of Type Strains, Phase IV (KMG-IV): sequencing the most valuable type-strain genomes for metagenomic binning, comparative biology and taxonomic classification.</title>
        <authorList>
            <person name="Goeker M."/>
        </authorList>
    </citation>
    <scope>NUCLEOTIDE SEQUENCE [LARGE SCALE GENOMIC DNA]</scope>
    <source>
        <strain evidence="2 3">DSM 29780</strain>
    </source>
</reference>
<sequence length="156" mass="17183">MAAYIVLSPNGRRHDPDCRFVHDGFSWLAALFPVIHAFFHGLIVDALVLLVVRAFGFAFLVANETFGVGFILLVASSLIYGFEAKGRLADHLARRGWKTERVITAGSLADAETIHYGEDDTDDAEDPMFKFGPDAIGTPPRGPKLQFGMIDFQKGR</sequence>
<accession>A0ABV2J5P1</accession>
<dbReference type="EMBL" id="JBEPMB010000012">
    <property type="protein sequence ID" value="MET3616077.1"/>
    <property type="molecule type" value="Genomic_DNA"/>
</dbReference>
<evidence type="ECO:0000313" key="3">
    <source>
        <dbReference type="Proteomes" id="UP001549047"/>
    </source>
</evidence>
<name>A0ABV2J5P1_9HYPH</name>
<dbReference type="Pfam" id="PF10947">
    <property type="entry name" value="DUF2628"/>
    <property type="match status" value="1"/>
</dbReference>
<comment type="caution">
    <text evidence="2">The sequence shown here is derived from an EMBL/GenBank/DDBJ whole genome shotgun (WGS) entry which is preliminary data.</text>
</comment>
<proteinExistence type="predicted"/>
<evidence type="ECO:0000313" key="2">
    <source>
        <dbReference type="EMBL" id="MET3616077.1"/>
    </source>
</evidence>
<keyword evidence="1" id="KW-1133">Transmembrane helix</keyword>
<evidence type="ECO:0000256" key="1">
    <source>
        <dbReference type="SAM" id="Phobius"/>
    </source>
</evidence>
<dbReference type="RefSeq" id="WP_354558536.1">
    <property type="nucleotide sequence ID" value="NZ_JBEPMB010000012.1"/>
</dbReference>
<dbReference type="Proteomes" id="UP001549047">
    <property type="component" value="Unassembled WGS sequence"/>
</dbReference>
<dbReference type="InterPro" id="IPR024399">
    <property type="entry name" value="DUF2628"/>
</dbReference>
<gene>
    <name evidence="2" type="ORF">ABID16_004426</name>
</gene>
<keyword evidence="3" id="KW-1185">Reference proteome</keyword>
<feature type="transmembrane region" description="Helical" evidence="1">
    <location>
        <begin position="57"/>
        <end position="82"/>
    </location>
</feature>
<protein>
    <recommendedName>
        <fullName evidence="4">DUF2628 domain-containing protein</fullName>
    </recommendedName>
</protein>
<organism evidence="2 3">
    <name type="scientific">Rhizobium aquaticum</name>
    <dbReference type="NCBI Taxonomy" id="1549636"/>
    <lineage>
        <taxon>Bacteria</taxon>
        <taxon>Pseudomonadati</taxon>
        <taxon>Pseudomonadota</taxon>
        <taxon>Alphaproteobacteria</taxon>
        <taxon>Hyphomicrobiales</taxon>
        <taxon>Rhizobiaceae</taxon>
        <taxon>Rhizobium/Agrobacterium group</taxon>
        <taxon>Rhizobium</taxon>
    </lineage>
</organism>
<keyword evidence="1" id="KW-0472">Membrane</keyword>
<evidence type="ECO:0008006" key="4">
    <source>
        <dbReference type="Google" id="ProtNLM"/>
    </source>
</evidence>